<dbReference type="AlphaFoldDB" id="A0AAD6YI09"/>
<gene>
    <name evidence="2" type="ORF">GGX14DRAFT_563047</name>
</gene>
<keyword evidence="3" id="KW-1185">Reference proteome</keyword>
<sequence>MPRAPSQVHDDDNDGVQPIPEEDYDTFFADDLDNLSSVNDLPGNSAVNSEEARCISNFNAALAEIHIAACGCCHEEDFNLELKDSGRCARCERDDLTDGIRLWSDENHANPMREDLRPACLKNLTDMEEMLIARVKPVIQVHWMHGRVRGTPHSHASSGPPNRRAPSAETTGATPEYPPNISNNILGASPGHSPNIPNNIRRAPDHRTAERRAPTSGTAGRAAEDLRTSTLDAPGAHSAHQHLSSRPRAHSRWHQACDQARDLCRQRRALETAPSGHAEP</sequence>
<comment type="caution">
    <text evidence="2">The sequence shown here is derived from an EMBL/GenBank/DDBJ whole genome shotgun (WGS) entry which is preliminary data.</text>
</comment>
<name>A0AAD6YI09_9AGAR</name>
<dbReference type="Proteomes" id="UP001219525">
    <property type="component" value="Unassembled WGS sequence"/>
</dbReference>
<feature type="compositionally biased region" description="Basic residues" evidence="1">
    <location>
        <begin position="239"/>
        <end position="253"/>
    </location>
</feature>
<accession>A0AAD6YI09</accession>
<evidence type="ECO:0000313" key="2">
    <source>
        <dbReference type="EMBL" id="KAJ7215020.1"/>
    </source>
</evidence>
<protein>
    <submittedName>
        <fullName evidence="2">Uncharacterized protein</fullName>
    </submittedName>
</protein>
<feature type="region of interest" description="Disordered" evidence="1">
    <location>
        <begin position="149"/>
        <end position="254"/>
    </location>
</feature>
<evidence type="ECO:0000313" key="3">
    <source>
        <dbReference type="Proteomes" id="UP001219525"/>
    </source>
</evidence>
<dbReference type="EMBL" id="JARJCW010000018">
    <property type="protein sequence ID" value="KAJ7215020.1"/>
    <property type="molecule type" value="Genomic_DNA"/>
</dbReference>
<organism evidence="2 3">
    <name type="scientific">Mycena pura</name>
    <dbReference type="NCBI Taxonomy" id="153505"/>
    <lineage>
        <taxon>Eukaryota</taxon>
        <taxon>Fungi</taxon>
        <taxon>Dikarya</taxon>
        <taxon>Basidiomycota</taxon>
        <taxon>Agaricomycotina</taxon>
        <taxon>Agaricomycetes</taxon>
        <taxon>Agaricomycetidae</taxon>
        <taxon>Agaricales</taxon>
        <taxon>Marasmiineae</taxon>
        <taxon>Mycenaceae</taxon>
        <taxon>Mycena</taxon>
    </lineage>
</organism>
<evidence type="ECO:0000256" key="1">
    <source>
        <dbReference type="SAM" id="MobiDB-lite"/>
    </source>
</evidence>
<feature type="compositionally biased region" description="Basic and acidic residues" evidence="1">
    <location>
        <begin position="202"/>
        <end position="213"/>
    </location>
</feature>
<reference evidence="2" key="1">
    <citation type="submission" date="2023-03" db="EMBL/GenBank/DDBJ databases">
        <title>Massive genome expansion in bonnet fungi (Mycena s.s.) driven by repeated elements and novel gene families across ecological guilds.</title>
        <authorList>
            <consortium name="Lawrence Berkeley National Laboratory"/>
            <person name="Harder C.B."/>
            <person name="Miyauchi S."/>
            <person name="Viragh M."/>
            <person name="Kuo A."/>
            <person name="Thoen E."/>
            <person name="Andreopoulos B."/>
            <person name="Lu D."/>
            <person name="Skrede I."/>
            <person name="Drula E."/>
            <person name="Henrissat B."/>
            <person name="Morin E."/>
            <person name="Kohler A."/>
            <person name="Barry K."/>
            <person name="LaButti K."/>
            <person name="Morin E."/>
            <person name="Salamov A."/>
            <person name="Lipzen A."/>
            <person name="Mereny Z."/>
            <person name="Hegedus B."/>
            <person name="Baldrian P."/>
            <person name="Stursova M."/>
            <person name="Weitz H."/>
            <person name="Taylor A."/>
            <person name="Grigoriev I.V."/>
            <person name="Nagy L.G."/>
            <person name="Martin F."/>
            <person name="Kauserud H."/>
        </authorList>
    </citation>
    <scope>NUCLEOTIDE SEQUENCE</scope>
    <source>
        <strain evidence="2">9144</strain>
    </source>
</reference>
<feature type="region of interest" description="Disordered" evidence="1">
    <location>
        <begin position="1"/>
        <end position="23"/>
    </location>
</feature>
<proteinExistence type="predicted"/>